<organism evidence="3 4">
    <name type="scientific">Dictyostelium purpureum</name>
    <name type="common">Slime mold</name>
    <dbReference type="NCBI Taxonomy" id="5786"/>
    <lineage>
        <taxon>Eukaryota</taxon>
        <taxon>Amoebozoa</taxon>
        <taxon>Evosea</taxon>
        <taxon>Eumycetozoa</taxon>
        <taxon>Dictyostelia</taxon>
        <taxon>Dictyosteliales</taxon>
        <taxon>Dictyosteliaceae</taxon>
        <taxon>Dictyostelium</taxon>
    </lineage>
</organism>
<accession>F0ZLX3</accession>
<feature type="coiled-coil region" evidence="1">
    <location>
        <begin position="133"/>
        <end position="175"/>
    </location>
</feature>
<evidence type="ECO:0000256" key="2">
    <source>
        <dbReference type="SAM" id="Phobius"/>
    </source>
</evidence>
<keyword evidence="2" id="KW-0812">Transmembrane</keyword>
<evidence type="ECO:0000313" key="4">
    <source>
        <dbReference type="Proteomes" id="UP000001064"/>
    </source>
</evidence>
<proteinExistence type="predicted"/>
<dbReference type="KEGG" id="dpp:DICPUDRAFT_79217"/>
<dbReference type="GeneID" id="10501849"/>
<dbReference type="Proteomes" id="UP000001064">
    <property type="component" value="Unassembled WGS sequence"/>
</dbReference>
<dbReference type="VEuPathDB" id="AmoebaDB:DICPUDRAFT_79217"/>
<keyword evidence="2" id="KW-1133">Transmembrane helix</keyword>
<keyword evidence="1" id="KW-0175">Coiled coil</keyword>
<evidence type="ECO:0000256" key="1">
    <source>
        <dbReference type="SAM" id="Coils"/>
    </source>
</evidence>
<sequence length="182" mass="20860">MIKINLLNNLTKRGNILTNSFINNSKININIKNTNNYNNINNKCIIPNSISKSTQSNSLFKNLNSDSRLLSFNNASNININKYYSTSKIPPPLTNQVVRKSGKELVSMYILLFVGCSIVCVIYYIAYLNYQRLDKLNKGIEEIENLSDDQIREIIAESKRAKLEKEKENENIKKAPVDRILK</sequence>
<keyword evidence="4" id="KW-1185">Reference proteome</keyword>
<protein>
    <submittedName>
        <fullName evidence="3">Uncharacterized protein</fullName>
    </submittedName>
</protein>
<dbReference type="InParanoid" id="F0ZLX3"/>
<feature type="transmembrane region" description="Helical" evidence="2">
    <location>
        <begin position="106"/>
        <end position="126"/>
    </location>
</feature>
<dbReference type="RefSeq" id="XP_003288409.1">
    <property type="nucleotide sequence ID" value="XM_003288361.1"/>
</dbReference>
<dbReference type="AlphaFoldDB" id="F0ZLX3"/>
<dbReference type="FunCoup" id="F0ZLX3">
    <property type="interactions" value="398"/>
</dbReference>
<keyword evidence="2" id="KW-0472">Membrane</keyword>
<reference evidence="4" key="1">
    <citation type="journal article" date="2011" name="Genome Biol.">
        <title>Comparative genomics of the social amoebae Dictyostelium discoideum and Dictyostelium purpureum.</title>
        <authorList>
            <consortium name="US DOE Joint Genome Institute (JGI-PGF)"/>
            <person name="Sucgang R."/>
            <person name="Kuo A."/>
            <person name="Tian X."/>
            <person name="Salerno W."/>
            <person name="Parikh A."/>
            <person name="Feasley C.L."/>
            <person name="Dalin E."/>
            <person name="Tu H."/>
            <person name="Huang E."/>
            <person name="Barry K."/>
            <person name="Lindquist E."/>
            <person name="Shapiro H."/>
            <person name="Bruce D."/>
            <person name="Schmutz J."/>
            <person name="Salamov A."/>
            <person name="Fey P."/>
            <person name="Gaudet P."/>
            <person name="Anjard C."/>
            <person name="Babu M.M."/>
            <person name="Basu S."/>
            <person name="Bushmanova Y."/>
            <person name="van der Wel H."/>
            <person name="Katoh-Kurasawa M."/>
            <person name="Dinh C."/>
            <person name="Coutinho P.M."/>
            <person name="Saito T."/>
            <person name="Elias M."/>
            <person name="Schaap P."/>
            <person name="Kay R.R."/>
            <person name="Henrissat B."/>
            <person name="Eichinger L."/>
            <person name="Rivero F."/>
            <person name="Putnam N.H."/>
            <person name="West C.M."/>
            <person name="Loomis W.F."/>
            <person name="Chisholm R.L."/>
            <person name="Shaulsky G."/>
            <person name="Strassmann J.E."/>
            <person name="Queller D.C."/>
            <person name="Kuspa A."/>
            <person name="Grigoriev I.V."/>
        </authorList>
    </citation>
    <scope>NUCLEOTIDE SEQUENCE [LARGE SCALE GENOMIC DNA]</scope>
    <source>
        <strain evidence="4">QSDP1</strain>
    </source>
</reference>
<dbReference type="EMBL" id="GL871073">
    <property type="protein sequence ID" value="EGC35041.1"/>
    <property type="molecule type" value="Genomic_DNA"/>
</dbReference>
<name>F0ZLX3_DICPU</name>
<evidence type="ECO:0000313" key="3">
    <source>
        <dbReference type="EMBL" id="EGC35041.1"/>
    </source>
</evidence>
<gene>
    <name evidence="3" type="ORF">DICPUDRAFT_79217</name>
</gene>